<protein>
    <submittedName>
        <fullName evidence="2">Uncharacterized protein</fullName>
    </submittedName>
</protein>
<evidence type="ECO:0000256" key="1">
    <source>
        <dbReference type="SAM" id="Phobius"/>
    </source>
</evidence>
<organism evidence="2 3">
    <name type="scientific">Seiridium unicorne</name>
    <dbReference type="NCBI Taxonomy" id="138068"/>
    <lineage>
        <taxon>Eukaryota</taxon>
        <taxon>Fungi</taxon>
        <taxon>Dikarya</taxon>
        <taxon>Ascomycota</taxon>
        <taxon>Pezizomycotina</taxon>
        <taxon>Sordariomycetes</taxon>
        <taxon>Xylariomycetidae</taxon>
        <taxon>Amphisphaeriales</taxon>
        <taxon>Sporocadaceae</taxon>
        <taxon>Seiridium</taxon>
    </lineage>
</organism>
<name>A0ABR2UEE1_9PEZI</name>
<dbReference type="Proteomes" id="UP001408356">
    <property type="component" value="Unassembled WGS sequence"/>
</dbReference>
<reference evidence="2 3" key="1">
    <citation type="journal article" date="2024" name="J. Plant Pathol.">
        <title>Sequence and assembly of the genome of Seiridium unicorne, isolate CBS 538.82, causal agent of cypress canker disease.</title>
        <authorList>
            <person name="Scali E."/>
            <person name="Rocca G.D."/>
            <person name="Danti R."/>
            <person name="Garbelotto M."/>
            <person name="Barberini S."/>
            <person name="Baroncelli R."/>
            <person name="Emiliani G."/>
        </authorList>
    </citation>
    <scope>NUCLEOTIDE SEQUENCE [LARGE SCALE GENOMIC DNA]</scope>
    <source>
        <strain evidence="2 3">BM-138-508</strain>
    </source>
</reference>
<feature type="transmembrane region" description="Helical" evidence="1">
    <location>
        <begin position="57"/>
        <end position="75"/>
    </location>
</feature>
<evidence type="ECO:0000313" key="3">
    <source>
        <dbReference type="Proteomes" id="UP001408356"/>
    </source>
</evidence>
<keyword evidence="3" id="KW-1185">Reference proteome</keyword>
<accession>A0ABR2UEE1</accession>
<dbReference type="EMBL" id="JARVKF010000447">
    <property type="protein sequence ID" value="KAK9412866.1"/>
    <property type="molecule type" value="Genomic_DNA"/>
</dbReference>
<keyword evidence="1" id="KW-0812">Transmembrane</keyword>
<keyword evidence="1" id="KW-0472">Membrane</keyword>
<evidence type="ECO:0000313" key="2">
    <source>
        <dbReference type="EMBL" id="KAK9412866.1"/>
    </source>
</evidence>
<keyword evidence="1" id="KW-1133">Transmembrane helix</keyword>
<comment type="caution">
    <text evidence="2">The sequence shown here is derived from an EMBL/GenBank/DDBJ whole genome shotgun (WGS) entry which is preliminary data.</text>
</comment>
<gene>
    <name evidence="2" type="ORF">SUNI508_12279</name>
</gene>
<proteinExistence type="predicted"/>
<sequence>MFLQLLHLAQAGLAAYGGQQSYVAVTNLQKYEDTTKKLAKYSNEAERQLHKTRTTQTSGAVAMIVSLLVSLILFWKGSYGGIIQRFLASPAMCAGIFFARKHMAQYWTGSAQGKSAGLRVPLPKMGDYNEAQKSTEELLKVLDYLMFSWFATSLVALFKGY</sequence>